<dbReference type="AlphaFoldDB" id="A6JA95"/>
<dbReference type="EMBL" id="CH473979">
    <property type="protein sequence ID" value="EDM07639.1"/>
    <property type="molecule type" value="Genomic_DNA"/>
</dbReference>
<evidence type="ECO:0000313" key="1">
    <source>
        <dbReference type="EMBL" id="EDM07639.1"/>
    </source>
</evidence>
<accession>A6JA95</accession>
<protein>
    <submittedName>
        <fullName evidence="1">RCG54397</fullName>
    </submittedName>
</protein>
<sequence>MKIKSLEEIHLSPAHSSLGISLKDEALKMSVQ</sequence>
<name>A6JA95_RAT</name>
<dbReference type="Proteomes" id="UP000234681">
    <property type="component" value="Chromosome 1"/>
</dbReference>
<organism evidence="1 2">
    <name type="scientific">Rattus norvegicus</name>
    <name type="common">Rat</name>
    <dbReference type="NCBI Taxonomy" id="10116"/>
    <lineage>
        <taxon>Eukaryota</taxon>
        <taxon>Metazoa</taxon>
        <taxon>Chordata</taxon>
        <taxon>Craniata</taxon>
        <taxon>Vertebrata</taxon>
        <taxon>Euteleostomi</taxon>
        <taxon>Mammalia</taxon>
        <taxon>Eutheria</taxon>
        <taxon>Euarchontoglires</taxon>
        <taxon>Glires</taxon>
        <taxon>Rodentia</taxon>
        <taxon>Myomorpha</taxon>
        <taxon>Muroidea</taxon>
        <taxon>Muridae</taxon>
        <taxon>Murinae</taxon>
        <taxon>Rattus</taxon>
    </lineage>
</organism>
<evidence type="ECO:0000313" key="2">
    <source>
        <dbReference type="Proteomes" id="UP000234681"/>
    </source>
</evidence>
<gene>
    <name evidence="1" type="ORF">rCG_54397</name>
</gene>
<proteinExistence type="predicted"/>
<reference evidence="1 2" key="1">
    <citation type="submission" date="2005-09" db="EMBL/GenBank/DDBJ databases">
        <authorList>
            <person name="Mural R.J."/>
            <person name="Li P.W."/>
            <person name="Adams M.D."/>
            <person name="Amanatides P.G."/>
            <person name="Baden-Tillson H."/>
            <person name="Barnstead M."/>
            <person name="Chin S.H."/>
            <person name="Dew I."/>
            <person name="Evans C.A."/>
            <person name="Ferriera S."/>
            <person name="Flanigan M."/>
            <person name="Fosler C."/>
            <person name="Glodek A."/>
            <person name="Gu Z."/>
            <person name="Holt R.A."/>
            <person name="Jennings D."/>
            <person name="Kraft C.L."/>
            <person name="Lu F."/>
            <person name="Nguyen T."/>
            <person name="Nusskern D.R."/>
            <person name="Pfannkoch C.M."/>
            <person name="Sitter C."/>
            <person name="Sutton G.G."/>
            <person name="Venter J.C."/>
            <person name="Wang Z."/>
            <person name="Woodage T."/>
            <person name="Zheng X.H."/>
            <person name="Zhong F."/>
        </authorList>
    </citation>
    <scope>NUCLEOTIDE SEQUENCE [LARGE SCALE GENOMIC DNA]</scope>
    <source>
        <strain>BN</strain>
        <strain evidence="2">Sprague-Dawley</strain>
    </source>
</reference>